<proteinExistence type="predicted"/>
<protein>
    <submittedName>
        <fullName evidence="1">Uncharacterized protein</fullName>
    </submittedName>
</protein>
<sequence>MNTQRKTRLPGNKSDVCVVTMNIISSKPGVCAGAIPWSRTQALPHCGLSLLQSTHTLRKDGWFSIP</sequence>
<feature type="non-terminal residue" evidence="1">
    <location>
        <position position="66"/>
    </location>
</feature>
<name>A0AAD2Q2U8_9AGAR</name>
<organism evidence="1 2">
    <name type="scientific">Mycena citricolor</name>
    <dbReference type="NCBI Taxonomy" id="2018698"/>
    <lineage>
        <taxon>Eukaryota</taxon>
        <taxon>Fungi</taxon>
        <taxon>Dikarya</taxon>
        <taxon>Basidiomycota</taxon>
        <taxon>Agaricomycotina</taxon>
        <taxon>Agaricomycetes</taxon>
        <taxon>Agaricomycetidae</taxon>
        <taxon>Agaricales</taxon>
        <taxon>Marasmiineae</taxon>
        <taxon>Mycenaceae</taxon>
        <taxon>Mycena</taxon>
    </lineage>
</organism>
<dbReference type="Proteomes" id="UP001295794">
    <property type="component" value="Unassembled WGS sequence"/>
</dbReference>
<accession>A0AAD2Q2U8</accession>
<keyword evidence="2" id="KW-1185">Reference proteome</keyword>
<evidence type="ECO:0000313" key="1">
    <source>
        <dbReference type="EMBL" id="CAK5269948.1"/>
    </source>
</evidence>
<reference evidence="1" key="1">
    <citation type="submission" date="2023-11" db="EMBL/GenBank/DDBJ databases">
        <authorList>
            <person name="De Vega J J."/>
            <person name="De Vega J J."/>
        </authorList>
    </citation>
    <scope>NUCLEOTIDE SEQUENCE</scope>
</reference>
<evidence type="ECO:0000313" key="2">
    <source>
        <dbReference type="Proteomes" id="UP001295794"/>
    </source>
</evidence>
<dbReference type="AlphaFoldDB" id="A0AAD2Q2U8"/>
<comment type="caution">
    <text evidence="1">The sequence shown here is derived from an EMBL/GenBank/DDBJ whole genome shotgun (WGS) entry which is preliminary data.</text>
</comment>
<dbReference type="EMBL" id="CAVNYO010000158">
    <property type="protein sequence ID" value="CAK5269948.1"/>
    <property type="molecule type" value="Genomic_DNA"/>
</dbReference>
<gene>
    <name evidence="1" type="ORF">MYCIT1_LOCUS14055</name>
</gene>